<comment type="caution">
    <text evidence="3">The sequence shown here is derived from an EMBL/GenBank/DDBJ whole genome shotgun (WGS) entry which is preliminary data.</text>
</comment>
<feature type="signal peptide" evidence="1">
    <location>
        <begin position="1"/>
        <end position="20"/>
    </location>
</feature>
<gene>
    <name evidence="3" type="ORF">ORQ98_02800</name>
</gene>
<keyword evidence="4" id="KW-1185">Reference proteome</keyword>
<feature type="domain" description="Thioredoxin" evidence="2">
    <location>
        <begin position="22"/>
        <end position="150"/>
    </location>
</feature>
<dbReference type="Proteomes" id="UP001528823">
    <property type="component" value="Unassembled WGS sequence"/>
</dbReference>
<dbReference type="EMBL" id="JAPMOU010000002">
    <property type="protein sequence ID" value="MDE1460891.1"/>
    <property type="molecule type" value="Genomic_DNA"/>
</dbReference>
<dbReference type="SUPFAM" id="SSF52833">
    <property type="entry name" value="Thioredoxin-like"/>
    <property type="match status" value="1"/>
</dbReference>
<accession>A0ABT5U4I9</accession>
<evidence type="ECO:0000256" key="1">
    <source>
        <dbReference type="SAM" id="SignalP"/>
    </source>
</evidence>
<dbReference type="PROSITE" id="PS51352">
    <property type="entry name" value="THIOREDOXIN_2"/>
    <property type="match status" value="1"/>
</dbReference>
<dbReference type="RefSeq" id="WP_274687258.1">
    <property type="nucleotide sequence ID" value="NZ_JAPMOU010000002.1"/>
</dbReference>
<dbReference type="CDD" id="cd02947">
    <property type="entry name" value="TRX_family"/>
    <property type="match status" value="1"/>
</dbReference>
<proteinExistence type="predicted"/>
<evidence type="ECO:0000313" key="3">
    <source>
        <dbReference type="EMBL" id="MDE1460891.1"/>
    </source>
</evidence>
<sequence length="169" mass="18591">MIRSLILSLFFMSLVNSLMAKELPYDPKANAKQQLTQAQLAAKQQGKLLLIAFGANWCPDCVALDKAVSRGQLAELIKTHFVTVKVDIGRWDNNMDIVQEYGNPVKKGIPSIVVTSADNKVLFATKGGQLATARRMGAENFYNFFNSLSKLKTQATLGQDTQPEAAQEL</sequence>
<organism evidence="3 4">
    <name type="scientific">Spartinivicinus poritis</name>
    <dbReference type="NCBI Taxonomy" id="2994640"/>
    <lineage>
        <taxon>Bacteria</taxon>
        <taxon>Pseudomonadati</taxon>
        <taxon>Pseudomonadota</taxon>
        <taxon>Gammaproteobacteria</taxon>
        <taxon>Oceanospirillales</taxon>
        <taxon>Zooshikellaceae</taxon>
        <taxon>Spartinivicinus</taxon>
    </lineage>
</organism>
<dbReference type="InterPro" id="IPR013766">
    <property type="entry name" value="Thioredoxin_domain"/>
</dbReference>
<keyword evidence="1" id="KW-0732">Signal</keyword>
<name>A0ABT5U4I9_9GAMM</name>
<protein>
    <submittedName>
        <fullName evidence="3">Thioredoxin family protein</fullName>
    </submittedName>
</protein>
<dbReference type="InterPro" id="IPR036249">
    <property type="entry name" value="Thioredoxin-like_sf"/>
</dbReference>
<feature type="chain" id="PRO_5045132756" evidence="1">
    <location>
        <begin position="21"/>
        <end position="169"/>
    </location>
</feature>
<dbReference type="Pfam" id="PF13899">
    <property type="entry name" value="Thioredoxin_7"/>
    <property type="match status" value="1"/>
</dbReference>
<evidence type="ECO:0000313" key="4">
    <source>
        <dbReference type="Proteomes" id="UP001528823"/>
    </source>
</evidence>
<reference evidence="3 4" key="1">
    <citation type="submission" date="2022-11" db="EMBL/GenBank/DDBJ databases">
        <title>Spartinivicinus poritis sp. nov., isolated from scleractinian coral Porites lutea.</title>
        <authorList>
            <person name="Zhang G."/>
            <person name="Cai L."/>
            <person name="Wei Q."/>
        </authorList>
    </citation>
    <scope>NUCLEOTIDE SEQUENCE [LARGE SCALE GENOMIC DNA]</scope>
    <source>
        <strain evidence="3 4">A2-2</strain>
    </source>
</reference>
<dbReference type="Gene3D" id="3.40.30.10">
    <property type="entry name" value="Glutaredoxin"/>
    <property type="match status" value="1"/>
</dbReference>
<evidence type="ECO:0000259" key="2">
    <source>
        <dbReference type="PROSITE" id="PS51352"/>
    </source>
</evidence>